<sequence length="236" mass="25505">MVFTVSAKGLSKSFGRKQVLDKLDFEVGKGVTGLLGPNGAGKTTLLRCLATALRPDHGHITAFGLDASDRSQRTELRRRLGYLPQDPGLYGHFTVARMVGYIAILKEITGRRQREEEVGRVLAEVDLTEHASTKVKKLSGGMRQRLGIAAALVGDPDFLILDEPTVGLDPVQRMRFRELVSALGESKVVLLSTHQTEDIAAVCGRVLVFSAGKIVFDGDTGGLGPTVEHGYLRLLA</sequence>
<evidence type="ECO:0000259" key="5">
    <source>
        <dbReference type="PROSITE" id="PS50893"/>
    </source>
</evidence>
<reference evidence="6 7" key="1">
    <citation type="submission" date="2016-10" db="EMBL/GenBank/DDBJ databases">
        <authorList>
            <person name="de Groot N.N."/>
        </authorList>
    </citation>
    <scope>NUCLEOTIDE SEQUENCE [LARGE SCALE GENOMIC DNA]</scope>
    <source>
        <strain evidence="6 7">CPCC 202699</strain>
    </source>
</reference>
<dbReference type="RefSeq" id="WP_091289445.1">
    <property type="nucleotide sequence ID" value="NZ_FNON01000003.1"/>
</dbReference>
<dbReference type="SMART" id="SM00382">
    <property type="entry name" value="AAA"/>
    <property type="match status" value="1"/>
</dbReference>
<keyword evidence="7" id="KW-1185">Reference proteome</keyword>
<dbReference type="CDD" id="cd03264">
    <property type="entry name" value="ABC_drug_resistance_like"/>
    <property type="match status" value="1"/>
</dbReference>
<dbReference type="GO" id="GO:0016887">
    <property type="term" value="F:ATP hydrolysis activity"/>
    <property type="evidence" value="ECO:0007669"/>
    <property type="project" value="InterPro"/>
</dbReference>
<dbReference type="InterPro" id="IPR003593">
    <property type="entry name" value="AAA+_ATPase"/>
</dbReference>
<organism evidence="6 7">
    <name type="scientific">Amycolatopsis xylanica</name>
    <dbReference type="NCBI Taxonomy" id="589385"/>
    <lineage>
        <taxon>Bacteria</taxon>
        <taxon>Bacillati</taxon>
        <taxon>Actinomycetota</taxon>
        <taxon>Actinomycetes</taxon>
        <taxon>Pseudonocardiales</taxon>
        <taxon>Pseudonocardiaceae</taxon>
        <taxon>Amycolatopsis</taxon>
    </lineage>
</organism>
<dbReference type="STRING" id="589385.SAMN05421504_103363"/>
<feature type="domain" description="ABC transporter" evidence="5">
    <location>
        <begin position="5"/>
        <end position="236"/>
    </location>
</feature>
<dbReference type="InterPro" id="IPR017871">
    <property type="entry name" value="ABC_transporter-like_CS"/>
</dbReference>
<keyword evidence="4 6" id="KW-0067">ATP-binding</keyword>
<dbReference type="SUPFAM" id="SSF52540">
    <property type="entry name" value="P-loop containing nucleoside triphosphate hydrolases"/>
    <property type="match status" value="1"/>
</dbReference>
<dbReference type="PANTHER" id="PTHR43335:SF2">
    <property type="entry name" value="ABC TRANSPORTER, ATP-BINDING PROTEIN"/>
    <property type="match status" value="1"/>
</dbReference>
<dbReference type="Gene3D" id="3.40.50.300">
    <property type="entry name" value="P-loop containing nucleotide triphosphate hydrolases"/>
    <property type="match status" value="1"/>
</dbReference>
<name>A0A1H3DEL2_9PSEU</name>
<evidence type="ECO:0000313" key="6">
    <source>
        <dbReference type="EMBL" id="SDX64893.1"/>
    </source>
</evidence>
<dbReference type="PROSITE" id="PS50893">
    <property type="entry name" value="ABC_TRANSPORTER_2"/>
    <property type="match status" value="1"/>
</dbReference>
<accession>A0A1H3DEL2</accession>
<gene>
    <name evidence="6" type="ORF">SAMN05421504_103363</name>
</gene>
<dbReference type="InterPro" id="IPR003439">
    <property type="entry name" value="ABC_transporter-like_ATP-bd"/>
</dbReference>
<proteinExistence type="inferred from homology"/>
<protein>
    <submittedName>
        <fullName evidence="6">ABC-2 type transport system ATP-binding protein</fullName>
    </submittedName>
</protein>
<evidence type="ECO:0000256" key="4">
    <source>
        <dbReference type="ARBA" id="ARBA00022840"/>
    </source>
</evidence>
<dbReference type="EMBL" id="FNON01000003">
    <property type="protein sequence ID" value="SDX64893.1"/>
    <property type="molecule type" value="Genomic_DNA"/>
</dbReference>
<dbReference type="GO" id="GO:0005524">
    <property type="term" value="F:ATP binding"/>
    <property type="evidence" value="ECO:0007669"/>
    <property type="project" value="UniProtKB-KW"/>
</dbReference>
<dbReference type="InterPro" id="IPR027417">
    <property type="entry name" value="P-loop_NTPase"/>
</dbReference>
<dbReference type="Proteomes" id="UP000199515">
    <property type="component" value="Unassembled WGS sequence"/>
</dbReference>
<evidence type="ECO:0000256" key="1">
    <source>
        <dbReference type="ARBA" id="ARBA00005417"/>
    </source>
</evidence>
<dbReference type="Pfam" id="PF00005">
    <property type="entry name" value="ABC_tran"/>
    <property type="match status" value="1"/>
</dbReference>
<keyword evidence="3" id="KW-0547">Nucleotide-binding</keyword>
<keyword evidence="2" id="KW-0813">Transport</keyword>
<comment type="similarity">
    <text evidence="1">Belongs to the ABC transporter superfamily.</text>
</comment>
<evidence type="ECO:0000313" key="7">
    <source>
        <dbReference type="Proteomes" id="UP000199515"/>
    </source>
</evidence>
<dbReference type="OrthoDB" id="9804819at2"/>
<dbReference type="PROSITE" id="PS00211">
    <property type="entry name" value="ABC_TRANSPORTER_1"/>
    <property type="match status" value="1"/>
</dbReference>
<dbReference type="AlphaFoldDB" id="A0A1H3DEL2"/>
<evidence type="ECO:0000256" key="2">
    <source>
        <dbReference type="ARBA" id="ARBA00022448"/>
    </source>
</evidence>
<evidence type="ECO:0000256" key="3">
    <source>
        <dbReference type="ARBA" id="ARBA00022741"/>
    </source>
</evidence>
<dbReference type="PANTHER" id="PTHR43335">
    <property type="entry name" value="ABC TRANSPORTER, ATP-BINDING PROTEIN"/>
    <property type="match status" value="1"/>
</dbReference>